<evidence type="ECO:0000313" key="4">
    <source>
        <dbReference type="Proteomes" id="UP000315700"/>
    </source>
</evidence>
<sequence length="395" mass="42790" precursor="true">MPSGRNALACVGVVALCLVESAPAADPPSQPPNPPRPERVFPAPKPEPSPESRLGERSAVKAEPTSTTLHIDLLMNDATEALQSQTWGRVFDALGHRVRVRTAGVDDEAAIEESRRGPLRTVQLTGRLDRRGTLTFPGRTFKTGDERALKEWLEELEAYGAQGSPAGQPRWGLNTEQFQGLFRSLAEDVSTDLQGQPLIDAARSLGFGIDIPLRVHDSVAGKWNSTESPLVVAQDVRALSRGSAFAVLLNDAGLCFRPLRTPSGSIDLVVLNRAETPDPWPIGWAPRPDVQRSDYAPSLFAFGPIGFLDRPVTEMLQDARDQTGCAIVIDHPGIAKKEVDLVKKTFGLPQKKTAWVLVLQSALAGTGLVPHIRVDEAGRGFIFIAPFESRAISNQ</sequence>
<feature type="region of interest" description="Disordered" evidence="1">
    <location>
        <begin position="23"/>
        <end position="63"/>
    </location>
</feature>
<protein>
    <submittedName>
        <fullName evidence="3">Uncharacterized protein</fullName>
    </submittedName>
</protein>
<evidence type="ECO:0000313" key="3">
    <source>
        <dbReference type="EMBL" id="QDT55546.1"/>
    </source>
</evidence>
<accession>A0A517SHE3</accession>
<organism evidence="3 4">
    <name type="scientific">Caulifigura coniformis</name>
    <dbReference type="NCBI Taxonomy" id="2527983"/>
    <lineage>
        <taxon>Bacteria</taxon>
        <taxon>Pseudomonadati</taxon>
        <taxon>Planctomycetota</taxon>
        <taxon>Planctomycetia</taxon>
        <taxon>Planctomycetales</taxon>
        <taxon>Planctomycetaceae</taxon>
        <taxon>Caulifigura</taxon>
    </lineage>
</organism>
<evidence type="ECO:0000256" key="1">
    <source>
        <dbReference type="SAM" id="MobiDB-lite"/>
    </source>
</evidence>
<evidence type="ECO:0000256" key="2">
    <source>
        <dbReference type="SAM" id="SignalP"/>
    </source>
</evidence>
<gene>
    <name evidence="3" type="ORF">Pan44_35900</name>
</gene>
<name>A0A517SHE3_9PLAN</name>
<dbReference type="EMBL" id="CP036271">
    <property type="protein sequence ID" value="QDT55546.1"/>
    <property type="molecule type" value="Genomic_DNA"/>
</dbReference>
<feature type="compositionally biased region" description="Basic and acidic residues" evidence="1">
    <location>
        <begin position="48"/>
        <end position="60"/>
    </location>
</feature>
<reference evidence="3 4" key="1">
    <citation type="submission" date="2019-02" db="EMBL/GenBank/DDBJ databases">
        <title>Deep-cultivation of Planctomycetes and their phenomic and genomic characterization uncovers novel biology.</title>
        <authorList>
            <person name="Wiegand S."/>
            <person name="Jogler M."/>
            <person name="Boedeker C."/>
            <person name="Pinto D."/>
            <person name="Vollmers J."/>
            <person name="Rivas-Marin E."/>
            <person name="Kohn T."/>
            <person name="Peeters S.H."/>
            <person name="Heuer A."/>
            <person name="Rast P."/>
            <person name="Oberbeckmann S."/>
            <person name="Bunk B."/>
            <person name="Jeske O."/>
            <person name="Meyerdierks A."/>
            <person name="Storesund J.E."/>
            <person name="Kallscheuer N."/>
            <person name="Luecker S."/>
            <person name="Lage O.M."/>
            <person name="Pohl T."/>
            <person name="Merkel B.J."/>
            <person name="Hornburger P."/>
            <person name="Mueller R.-W."/>
            <person name="Bruemmer F."/>
            <person name="Labrenz M."/>
            <person name="Spormann A.M."/>
            <person name="Op den Camp H."/>
            <person name="Overmann J."/>
            <person name="Amann R."/>
            <person name="Jetten M.S.M."/>
            <person name="Mascher T."/>
            <person name="Medema M.H."/>
            <person name="Devos D.P."/>
            <person name="Kaster A.-K."/>
            <person name="Ovreas L."/>
            <person name="Rohde M."/>
            <person name="Galperin M.Y."/>
            <person name="Jogler C."/>
        </authorList>
    </citation>
    <scope>NUCLEOTIDE SEQUENCE [LARGE SCALE GENOMIC DNA]</scope>
    <source>
        <strain evidence="3 4">Pan44</strain>
    </source>
</reference>
<feature type="compositionally biased region" description="Pro residues" evidence="1">
    <location>
        <begin position="25"/>
        <end position="35"/>
    </location>
</feature>
<dbReference type="AlphaFoldDB" id="A0A517SHE3"/>
<feature type="signal peptide" evidence="2">
    <location>
        <begin position="1"/>
        <end position="24"/>
    </location>
</feature>
<keyword evidence="2" id="KW-0732">Signal</keyword>
<dbReference type="KEGG" id="ccos:Pan44_35900"/>
<dbReference type="RefSeq" id="WP_145031434.1">
    <property type="nucleotide sequence ID" value="NZ_CP036271.1"/>
</dbReference>
<dbReference type="InParanoid" id="A0A517SHE3"/>
<dbReference type="OrthoDB" id="250767at2"/>
<dbReference type="Proteomes" id="UP000315700">
    <property type="component" value="Chromosome"/>
</dbReference>
<keyword evidence="4" id="KW-1185">Reference proteome</keyword>
<feature type="chain" id="PRO_5022148339" evidence="2">
    <location>
        <begin position="25"/>
        <end position="395"/>
    </location>
</feature>
<proteinExistence type="predicted"/>